<dbReference type="PANTHER" id="PTHR43797:SF2">
    <property type="entry name" value="HOMOCYSTEINE_CYSTEINE SYNTHASE"/>
    <property type="match status" value="1"/>
</dbReference>
<feature type="compositionally biased region" description="Low complexity" evidence="5">
    <location>
        <begin position="692"/>
        <end position="702"/>
    </location>
</feature>
<evidence type="ECO:0000256" key="4">
    <source>
        <dbReference type="ARBA" id="ARBA00022898"/>
    </source>
</evidence>
<dbReference type="GeneID" id="92038549"/>
<dbReference type="Pfam" id="PF09430">
    <property type="entry name" value="EMC7_beta-sandw"/>
    <property type="match status" value="1"/>
</dbReference>
<dbReference type="InterPro" id="IPR015421">
    <property type="entry name" value="PyrdxlP-dep_Trfase_major"/>
</dbReference>
<dbReference type="Proteomes" id="UP001433268">
    <property type="component" value="Unassembled WGS sequence"/>
</dbReference>
<dbReference type="InterPro" id="IPR015422">
    <property type="entry name" value="PyrdxlP-dep_Trfase_small"/>
</dbReference>
<dbReference type="InterPro" id="IPR000277">
    <property type="entry name" value="Cys/Met-Metab_PyrdxlP-dep_enz"/>
</dbReference>
<dbReference type="PROSITE" id="PS00868">
    <property type="entry name" value="CYS_MET_METAB_PP"/>
    <property type="match status" value="1"/>
</dbReference>
<dbReference type="InterPro" id="IPR006235">
    <property type="entry name" value="OAc-hSer/O-AcSer_sulfhydrylase"/>
</dbReference>
<comment type="similarity">
    <text evidence="2">Belongs to the trans-sulfuration enzymes family.</text>
</comment>
<dbReference type="InterPro" id="IPR054542">
    <property type="entry name" value="Cys_met_metab_PP"/>
</dbReference>
<dbReference type="Gene3D" id="3.90.1150.10">
    <property type="entry name" value="Aspartate Aminotransferase, domain 1"/>
    <property type="match status" value="1"/>
</dbReference>
<evidence type="ECO:0000256" key="1">
    <source>
        <dbReference type="ARBA" id="ARBA00001933"/>
    </source>
</evidence>
<dbReference type="SUPFAM" id="SSF53383">
    <property type="entry name" value="PLP-dependent transferases"/>
    <property type="match status" value="1"/>
</dbReference>
<dbReference type="InterPro" id="IPR015424">
    <property type="entry name" value="PyrdxlP-dep_Trfase"/>
</dbReference>
<evidence type="ECO:0000256" key="6">
    <source>
        <dbReference type="SAM" id="Phobius"/>
    </source>
</evidence>
<dbReference type="PANTHER" id="PTHR43797">
    <property type="entry name" value="HOMOCYSTEINE/CYSTEINE SYNTHASE"/>
    <property type="match status" value="1"/>
</dbReference>
<evidence type="ECO:0000256" key="3">
    <source>
        <dbReference type="ARBA" id="ARBA00022679"/>
    </source>
</evidence>
<evidence type="ECO:0000313" key="9">
    <source>
        <dbReference type="Proteomes" id="UP001433268"/>
    </source>
</evidence>
<gene>
    <name evidence="8" type="ORF">PG997_001174</name>
</gene>
<comment type="caution">
    <text evidence="8">The sequence shown here is derived from an EMBL/GenBank/DDBJ whole genome shotgun (WGS) entry which is preliminary data.</text>
</comment>
<keyword evidence="4" id="KW-0663">Pyridoxal phosphate</keyword>
<keyword evidence="6" id="KW-0472">Membrane</keyword>
<feature type="transmembrane region" description="Helical" evidence="6">
    <location>
        <begin position="619"/>
        <end position="637"/>
    </location>
</feature>
<comment type="cofactor">
    <cofactor evidence="1">
        <name>pyridoxal 5'-phosphate</name>
        <dbReference type="ChEBI" id="CHEBI:597326"/>
    </cofactor>
</comment>
<evidence type="ECO:0000256" key="2">
    <source>
        <dbReference type="ARBA" id="ARBA00009077"/>
    </source>
</evidence>
<dbReference type="InterPro" id="IPR019008">
    <property type="entry name" value="Beta_sandwich_EMC7"/>
</dbReference>
<reference evidence="8 9" key="1">
    <citation type="submission" date="2023-01" db="EMBL/GenBank/DDBJ databases">
        <title>Analysis of 21 Apiospora genomes using comparative genomics revels a genus with tremendous synthesis potential of carbohydrate active enzymes and secondary metabolites.</title>
        <authorList>
            <person name="Sorensen T."/>
        </authorList>
    </citation>
    <scope>NUCLEOTIDE SEQUENCE [LARGE SCALE GENOMIC DNA]</scope>
    <source>
        <strain evidence="8 9">CBS 114990</strain>
    </source>
</reference>
<feature type="region of interest" description="Disordered" evidence="5">
    <location>
        <begin position="684"/>
        <end position="710"/>
    </location>
</feature>
<proteinExistence type="inferred from homology"/>
<name>A0ABR1XD17_9PEZI</name>
<dbReference type="RefSeq" id="XP_066675262.1">
    <property type="nucleotide sequence ID" value="XM_066805489.1"/>
</dbReference>
<protein>
    <recommendedName>
        <fullName evidence="7">ER membrane protein complex subunit 7 beta-sandwich domain-containing protein</fullName>
    </recommendedName>
</protein>
<dbReference type="Gene3D" id="3.40.640.10">
    <property type="entry name" value="Type I PLP-dependent aspartate aminotransferase-like (Major domain)"/>
    <property type="match status" value="1"/>
</dbReference>
<dbReference type="Pfam" id="PF01053">
    <property type="entry name" value="Cys_Met_Meta_PP"/>
    <property type="match status" value="1"/>
</dbReference>
<organism evidence="8 9">
    <name type="scientific">Apiospora hydei</name>
    <dbReference type="NCBI Taxonomy" id="1337664"/>
    <lineage>
        <taxon>Eukaryota</taxon>
        <taxon>Fungi</taxon>
        <taxon>Dikarya</taxon>
        <taxon>Ascomycota</taxon>
        <taxon>Pezizomycotina</taxon>
        <taxon>Sordariomycetes</taxon>
        <taxon>Xylariomycetidae</taxon>
        <taxon>Amphisphaeriales</taxon>
        <taxon>Apiosporaceae</taxon>
        <taxon>Apiospora</taxon>
    </lineage>
</organism>
<keyword evidence="3" id="KW-0808">Transferase</keyword>
<keyword evidence="6" id="KW-0812">Transmembrane</keyword>
<accession>A0ABR1XD17</accession>
<keyword evidence="9" id="KW-1185">Reference proteome</keyword>
<evidence type="ECO:0000259" key="7">
    <source>
        <dbReference type="Pfam" id="PF09430"/>
    </source>
</evidence>
<evidence type="ECO:0000256" key="5">
    <source>
        <dbReference type="SAM" id="MobiDB-lite"/>
    </source>
</evidence>
<dbReference type="NCBIfam" id="TIGR01326">
    <property type="entry name" value="OAH_OAS_sulfhy"/>
    <property type="match status" value="1"/>
</dbReference>
<keyword evidence="6" id="KW-1133">Transmembrane helix</keyword>
<dbReference type="EMBL" id="JAQQWN010000002">
    <property type="protein sequence ID" value="KAK8094489.1"/>
    <property type="molecule type" value="Genomic_DNA"/>
</dbReference>
<evidence type="ECO:0000313" key="8">
    <source>
        <dbReference type="EMBL" id="KAK8094489.1"/>
    </source>
</evidence>
<dbReference type="CDD" id="cd00614">
    <property type="entry name" value="CGS_like"/>
    <property type="match status" value="1"/>
</dbReference>
<sequence length="710" mass="75429">MAEELSKNFETLQLHAGHVPDSATRSRAVPIYATTSFTFNDSAQGARLFGLKEFGNIYSRMMNPTVDVFEKRMAALEGGVAAVATASGQAAQFMTITALAHCGDNIISTANLYGGTYNQLKVMLPRFGITTKFVQGDKAEDFAALIDDKTKAVYIESIGNPRYNVPDFEAIAKVAHEKGVPLIVDNTFGAGGYFVRPIEHGADIVVHSATKWIGGHGTTIGGVIVDSGKFDWGKNAARFPQMIEPSEGYHGLKFWETFGAITFAIRVRVEILRDMGACLNPFAAQQLLLGIETLSLRAERHAQNALRLAQHLGASPYVSWVSYPGLADHPSHELAKKYLTRGFGGVLSFGVKGGGAAGSQIVDGFKLISNLANVGDSKTLAIHPWTTTHEQLSDEEKISSGVTEDLIRISVGTEHIDDIIADFEQSFRSASAATKDGGAEGASPRGRRTSLLQPLVNASALATTAVTLALPAQPHLPNPNVLPPSTHATLATLYTTYSAPLSAANTFVFRNVTPGSYLADVHCATHAFAPLRVDVVASAAAAPDKVGGSLSVQAWETFRGNDWDNKGEEAKEIALGGGPGVGSSLTTATAALPVRCLAPKQYFMERSSFSIASILKNPMILLAMVSMGIFFLMPKMVENMDPEMRAEFEEQQKNNPMANLMGGGGQQAANPMGNFDMAAFLAGSSNKKDEGGPAAASASDAGNGAGKRRK</sequence>
<feature type="domain" description="ER membrane protein complex subunit 7 beta-sandwich" evidence="7">
    <location>
        <begin position="478"/>
        <end position="622"/>
    </location>
</feature>